<evidence type="ECO:0000313" key="2">
    <source>
        <dbReference type="Proteomes" id="UP000663881"/>
    </source>
</evidence>
<reference evidence="1" key="1">
    <citation type="submission" date="2021-02" db="EMBL/GenBank/DDBJ databases">
        <authorList>
            <person name="Nowell W R."/>
        </authorList>
    </citation>
    <scope>NUCLEOTIDE SEQUENCE</scope>
</reference>
<proteinExistence type="predicted"/>
<feature type="non-terminal residue" evidence="1">
    <location>
        <position position="1"/>
    </location>
</feature>
<gene>
    <name evidence="1" type="ORF">OKA104_LOCUS53119</name>
</gene>
<evidence type="ECO:0000313" key="1">
    <source>
        <dbReference type="EMBL" id="CAF4431770.1"/>
    </source>
</evidence>
<sequence length="64" mass="7436">LAVYDTNPQLQAYSVGIPRIQCVLDEWGYIHILTGDGELHRLIEKDLHSRLNILFKKNQYQLAL</sequence>
<comment type="caution">
    <text evidence="1">The sequence shown here is derived from an EMBL/GenBank/DDBJ whole genome shotgun (WGS) entry which is preliminary data.</text>
</comment>
<feature type="non-terminal residue" evidence="1">
    <location>
        <position position="64"/>
    </location>
</feature>
<dbReference type="EMBL" id="CAJOAY010032360">
    <property type="protein sequence ID" value="CAF4431770.1"/>
    <property type="molecule type" value="Genomic_DNA"/>
</dbReference>
<dbReference type="AlphaFoldDB" id="A0A820R6Q8"/>
<organism evidence="1 2">
    <name type="scientific">Adineta steineri</name>
    <dbReference type="NCBI Taxonomy" id="433720"/>
    <lineage>
        <taxon>Eukaryota</taxon>
        <taxon>Metazoa</taxon>
        <taxon>Spiralia</taxon>
        <taxon>Gnathifera</taxon>
        <taxon>Rotifera</taxon>
        <taxon>Eurotatoria</taxon>
        <taxon>Bdelloidea</taxon>
        <taxon>Adinetida</taxon>
        <taxon>Adinetidae</taxon>
        <taxon>Adineta</taxon>
    </lineage>
</organism>
<dbReference type="Proteomes" id="UP000663881">
    <property type="component" value="Unassembled WGS sequence"/>
</dbReference>
<protein>
    <submittedName>
        <fullName evidence="1">Uncharacterized protein</fullName>
    </submittedName>
</protein>
<accession>A0A820R6Q8</accession>
<name>A0A820R6Q8_9BILA</name>